<dbReference type="EMBL" id="JBHSAO010000016">
    <property type="protein sequence ID" value="MFC4025554.1"/>
    <property type="molecule type" value="Genomic_DNA"/>
</dbReference>
<reference evidence="4" key="1">
    <citation type="journal article" date="2019" name="Int. J. Syst. Evol. Microbiol.">
        <title>The Global Catalogue of Microorganisms (GCM) 10K type strain sequencing project: providing services to taxonomists for standard genome sequencing and annotation.</title>
        <authorList>
            <consortium name="The Broad Institute Genomics Platform"/>
            <consortium name="The Broad Institute Genome Sequencing Center for Infectious Disease"/>
            <person name="Wu L."/>
            <person name="Ma J."/>
        </authorList>
    </citation>
    <scope>NUCLEOTIDE SEQUENCE [LARGE SCALE GENOMIC DNA]</scope>
    <source>
        <strain evidence="4">IBRC-M 10703</strain>
    </source>
</reference>
<keyword evidence="4" id="KW-1185">Reference proteome</keyword>
<comment type="similarity">
    <text evidence="1">Belongs to the short-chain dehydrogenases/reductases (SDR) family.</text>
</comment>
<dbReference type="Pfam" id="PF13561">
    <property type="entry name" value="adh_short_C2"/>
    <property type="match status" value="1"/>
</dbReference>
<protein>
    <submittedName>
        <fullName evidence="3">SDR family NAD(P)-dependent oxidoreductase</fullName>
        <ecNumber evidence="3">1.1.1.-</ecNumber>
    </submittedName>
</protein>
<dbReference type="PANTHER" id="PTHR24321">
    <property type="entry name" value="DEHYDROGENASES, SHORT CHAIN"/>
    <property type="match status" value="1"/>
</dbReference>
<dbReference type="EC" id="1.1.1.-" evidence="3"/>
<organism evidence="3 4">
    <name type="scientific">Oceanobacillus longus</name>
    <dbReference type="NCBI Taxonomy" id="930120"/>
    <lineage>
        <taxon>Bacteria</taxon>
        <taxon>Bacillati</taxon>
        <taxon>Bacillota</taxon>
        <taxon>Bacilli</taxon>
        <taxon>Bacillales</taxon>
        <taxon>Bacillaceae</taxon>
        <taxon>Oceanobacillus</taxon>
    </lineage>
</organism>
<evidence type="ECO:0000256" key="2">
    <source>
        <dbReference type="ARBA" id="ARBA00023002"/>
    </source>
</evidence>
<dbReference type="PRINTS" id="PR00080">
    <property type="entry name" value="SDRFAMILY"/>
</dbReference>
<accession>A0ABV8H422</accession>
<dbReference type="PANTHER" id="PTHR24321:SF8">
    <property type="entry name" value="ESTRADIOL 17-BETA-DEHYDROGENASE 8-RELATED"/>
    <property type="match status" value="1"/>
</dbReference>
<dbReference type="Gene3D" id="3.40.50.720">
    <property type="entry name" value="NAD(P)-binding Rossmann-like Domain"/>
    <property type="match status" value="1"/>
</dbReference>
<dbReference type="InterPro" id="IPR002347">
    <property type="entry name" value="SDR_fam"/>
</dbReference>
<dbReference type="Proteomes" id="UP001595772">
    <property type="component" value="Unassembled WGS sequence"/>
</dbReference>
<dbReference type="PRINTS" id="PR00081">
    <property type="entry name" value="GDHRDH"/>
</dbReference>
<dbReference type="NCBIfam" id="NF005559">
    <property type="entry name" value="PRK07231.1"/>
    <property type="match status" value="1"/>
</dbReference>
<dbReference type="SUPFAM" id="SSF51735">
    <property type="entry name" value="NAD(P)-binding Rossmann-fold domains"/>
    <property type="match status" value="1"/>
</dbReference>
<keyword evidence="2 3" id="KW-0560">Oxidoreductase</keyword>
<sequence>MKRLENKVAIITGAAGGQGAEEARLFAKEGAYVVATDVQEELLANTVREINEEYEGRIIGLKHDVSTEESWKEVVEETINKFGTIDILVNNAGIAGKLSSNVLDFSLEDWQIVQDINVVGNFLGIKEVVPHMRRNGSGSIINISSIAAIVGNQGGVPYQASKGATRALTKSVALDLAKDGIRVNSVHPGLITTPMSESALDDEGRKQMESTIPLGFSGEPKDIAYPVLFLASDESRFMTGSELVVDGGTIAQ</sequence>
<dbReference type="GO" id="GO:0016491">
    <property type="term" value="F:oxidoreductase activity"/>
    <property type="evidence" value="ECO:0007669"/>
    <property type="project" value="UniProtKB-KW"/>
</dbReference>
<name>A0ABV8H422_9BACI</name>
<gene>
    <name evidence="3" type="ORF">ACFOUV_17380</name>
</gene>
<evidence type="ECO:0000313" key="4">
    <source>
        <dbReference type="Proteomes" id="UP001595772"/>
    </source>
</evidence>
<dbReference type="RefSeq" id="WP_379498044.1">
    <property type="nucleotide sequence ID" value="NZ_JBHSAO010000016.1"/>
</dbReference>
<dbReference type="InterPro" id="IPR036291">
    <property type="entry name" value="NAD(P)-bd_dom_sf"/>
</dbReference>
<proteinExistence type="inferred from homology"/>
<evidence type="ECO:0000256" key="1">
    <source>
        <dbReference type="ARBA" id="ARBA00006484"/>
    </source>
</evidence>
<evidence type="ECO:0000313" key="3">
    <source>
        <dbReference type="EMBL" id="MFC4025554.1"/>
    </source>
</evidence>
<comment type="caution">
    <text evidence="3">The sequence shown here is derived from an EMBL/GenBank/DDBJ whole genome shotgun (WGS) entry which is preliminary data.</text>
</comment>